<accession>A0ACC1K4W4</accession>
<comment type="caution">
    <text evidence="1">The sequence shown here is derived from an EMBL/GenBank/DDBJ whole genome shotgun (WGS) entry which is preliminary data.</text>
</comment>
<sequence length="484" mass="51260">MGCLWLRTAAAAAVSVLLLGSATASPGRLAARQSTGDLAKIKGGVLVRDGKATNCGVGLLDNMAALISATCLDIKDGAVDTSHEYEVLLDKGYTNNTERYTVSDFTIHPSFDASTLANNVALIQFNKGSDVAWYNYVWRPVGDESGTQYVYVQRALTSVAMGTWGTPAVSAEPTATDSTCKDFSPLYAANRQDLVCNRAVYGPLVSGLTKCKVPAQTLYAYHEGILFQAGFFSHAAVQGGSDLCNYKVQRSYYTLMSNYLMFARNNLDRTLYYYDPANTTSPQTDPAYKMNNVDSVDSKIASVLTGDMYGTVNSGDSSDDSSTTSTASRTTTSTTSSDGNSSSGGGSNSSNSSDGLSKKMVVIIAVCASLGSVLLAVAIALLVRCLRRHRLRDPYLETNAQKFLAMDIGGATMPVATTATAAAAAPAAAAPASAIVAGDDDDDDNNKPPPYAHQPRPFNPPMETPPAGFHVYPPQEEKYPSEKA</sequence>
<proteinExistence type="predicted"/>
<organism evidence="1 2">
    <name type="scientific">Coemansia nantahalensis</name>
    <dbReference type="NCBI Taxonomy" id="2789366"/>
    <lineage>
        <taxon>Eukaryota</taxon>
        <taxon>Fungi</taxon>
        <taxon>Fungi incertae sedis</taxon>
        <taxon>Zoopagomycota</taxon>
        <taxon>Kickxellomycotina</taxon>
        <taxon>Kickxellomycetes</taxon>
        <taxon>Kickxellales</taxon>
        <taxon>Kickxellaceae</taxon>
        <taxon>Coemansia</taxon>
    </lineage>
</organism>
<keyword evidence="2" id="KW-1185">Reference proteome</keyword>
<evidence type="ECO:0000313" key="2">
    <source>
        <dbReference type="Proteomes" id="UP001140234"/>
    </source>
</evidence>
<protein>
    <submittedName>
        <fullName evidence="1">Uncharacterized protein</fullName>
    </submittedName>
</protein>
<evidence type="ECO:0000313" key="1">
    <source>
        <dbReference type="EMBL" id="KAJ2773331.1"/>
    </source>
</evidence>
<gene>
    <name evidence="1" type="ORF">IWQ57_001343</name>
</gene>
<dbReference type="Proteomes" id="UP001140234">
    <property type="component" value="Unassembled WGS sequence"/>
</dbReference>
<name>A0ACC1K4W4_9FUNG</name>
<dbReference type="EMBL" id="JANBUJ010000238">
    <property type="protein sequence ID" value="KAJ2773331.1"/>
    <property type="molecule type" value="Genomic_DNA"/>
</dbReference>
<reference evidence="1" key="1">
    <citation type="submission" date="2022-07" db="EMBL/GenBank/DDBJ databases">
        <title>Phylogenomic reconstructions and comparative analyses of Kickxellomycotina fungi.</title>
        <authorList>
            <person name="Reynolds N.K."/>
            <person name="Stajich J.E."/>
            <person name="Barry K."/>
            <person name="Grigoriev I.V."/>
            <person name="Crous P."/>
            <person name="Smith M.E."/>
        </authorList>
    </citation>
    <scope>NUCLEOTIDE SEQUENCE</scope>
    <source>
        <strain evidence="1">CBS 109366</strain>
    </source>
</reference>